<evidence type="ECO:0000256" key="2">
    <source>
        <dbReference type="ARBA" id="ARBA00023033"/>
    </source>
</evidence>
<evidence type="ECO:0000313" key="4">
    <source>
        <dbReference type="EMBL" id="MDR9895174.1"/>
    </source>
</evidence>
<keyword evidence="1" id="KW-0560">Oxidoreductase</keyword>
<dbReference type="InterPro" id="IPR006905">
    <property type="entry name" value="Flavin_halogenase"/>
</dbReference>
<proteinExistence type="inferred from homology"/>
<dbReference type="Pfam" id="PF04820">
    <property type="entry name" value="Trp_halogenase"/>
    <property type="match status" value="2"/>
</dbReference>
<dbReference type="PRINTS" id="PR00420">
    <property type="entry name" value="RNGMNOXGNASE"/>
</dbReference>
<keyword evidence="2" id="KW-0503">Monooxygenase</keyword>
<dbReference type="PANTHER" id="PTHR43747">
    <property type="entry name" value="FAD-BINDING PROTEIN"/>
    <property type="match status" value="1"/>
</dbReference>
<dbReference type="AlphaFoldDB" id="A0AAP5MA57"/>
<gene>
    <name evidence="4" type="ORF">G7B40_011430</name>
</gene>
<evidence type="ECO:0000256" key="3">
    <source>
        <dbReference type="ARBA" id="ARBA00038396"/>
    </source>
</evidence>
<evidence type="ECO:0000313" key="5">
    <source>
        <dbReference type="Proteomes" id="UP000667802"/>
    </source>
</evidence>
<dbReference type="RefSeq" id="WP_208338739.1">
    <property type="nucleotide sequence ID" value="NZ_CAWQFN010000191.1"/>
</dbReference>
<comment type="caution">
    <text evidence="4">The sequence shown here is derived from an EMBL/GenBank/DDBJ whole genome shotgun (WGS) entry which is preliminary data.</text>
</comment>
<dbReference type="InterPro" id="IPR036188">
    <property type="entry name" value="FAD/NAD-bd_sf"/>
</dbReference>
<protein>
    <submittedName>
        <fullName evidence="4">Tryptophan 7-halogenase</fullName>
    </submittedName>
</protein>
<reference evidence="5" key="1">
    <citation type="journal article" date="2021" name="Science">
        <title>Hunting the eagle killer: A cyanobacterial neurotoxin causes vacuolar myelinopathy.</title>
        <authorList>
            <person name="Breinlinger S."/>
            <person name="Phillips T.J."/>
            <person name="Haram B.N."/>
            <person name="Mares J."/>
            <person name="Martinez Yerena J.A."/>
            <person name="Hrouzek P."/>
            <person name="Sobotka R."/>
            <person name="Henderson W.M."/>
            <person name="Schmieder P."/>
            <person name="Williams S.M."/>
            <person name="Lauderdale J.D."/>
            <person name="Wilde H.D."/>
            <person name="Gerrin W."/>
            <person name="Kust A."/>
            <person name="Washington J.W."/>
            <person name="Wagner C."/>
            <person name="Geier B."/>
            <person name="Liebeke M."/>
            <person name="Enke H."/>
            <person name="Niedermeyer T.H.J."/>
            <person name="Wilde S.B."/>
        </authorList>
    </citation>
    <scope>NUCLEOTIDE SEQUENCE [LARGE SCALE GENOMIC DNA]</scope>
    <source>
        <strain evidence="5">Thurmond2011</strain>
    </source>
</reference>
<dbReference type="Proteomes" id="UP000667802">
    <property type="component" value="Unassembled WGS sequence"/>
</dbReference>
<dbReference type="EMBL" id="JAALHA020000004">
    <property type="protein sequence ID" value="MDR9895174.1"/>
    <property type="molecule type" value="Genomic_DNA"/>
</dbReference>
<dbReference type="SUPFAM" id="SSF51905">
    <property type="entry name" value="FAD/NAD(P)-binding domain"/>
    <property type="match status" value="1"/>
</dbReference>
<evidence type="ECO:0000256" key="1">
    <source>
        <dbReference type="ARBA" id="ARBA00023002"/>
    </source>
</evidence>
<comment type="similarity">
    <text evidence="3">Belongs to the flavin-dependent halogenase family. Bacterial tryptophan halogenase subfamily.</text>
</comment>
<dbReference type="Gene3D" id="3.50.50.60">
    <property type="entry name" value="FAD/NAD(P)-binding domain"/>
    <property type="match status" value="1"/>
</dbReference>
<dbReference type="GO" id="GO:0004497">
    <property type="term" value="F:monooxygenase activity"/>
    <property type="evidence" value="ECO:0007669"/>
    <property type="project" value="UniProtKB-KW"/>
</dbReference>
<accession>A0AAP5MA57</accession>
<name>A0AAP5MA57_9CYAN</name>
<keyword evidence="5" id="KW-1185">Reference proteome</keyword>
<sequence>MFDLPTSTQVLVIGGGPAGATAATLLAREGFNVTLLEKEIFPRYHIGESLLPSSLKVLDLIGAREKIDAHGFQNKPGAHYYWGDESWDLNFSDLSGKFTHSYQVRRDEFDKLLLDHAKSQGVKVFEGVEVSSLSFEGERPISAICSLTNEKSQTKEVCFDFLIDASGRFGLMSTRYLKNREYHTVFQNVAVWGYWKNTKPFDKGREGVICIESLKDGWLWGIPLHDGTMSVGLVTHKTAFKEKRSKSLKDIYLEGIAESVDLKQFLEPGELASEVKSEQDYSYTAEKFAGTGYFIAGDAACFLDPLLSTGVHLATFSGLLAAASVASVLRNHISEAQVMSFYEKTYRQAYLRLLVMVSAFYKTSKKESYFWQAQQLTNTQGGDREKLHQTFLNLISGMEDMSDIEEKSEQLFQDVSDRVGEHWALRHKHLSNELDEAGKEKLRESNEFVSDFNGLFSLSKETAVEGFYIVTTPQLGLAQVS</sequence>
<dbReference type="InterPro" id="IPR050816">
    <property type="entry name" value="Flavin-dep_Halogenase_NPB"/>
</dbReference>
<dbReference type="PANTHER" id="PTHR43747:SF5">
    <property type="entry name" value="FAD-BINDING DOMAIN-CONTAINING PROTEIN"/>
    <property type="match status" value="1"/>
</dbReference>
<organism evidence="4 5">
    <name type="scientific">Aetokthonos hydrillicola Thurmond2011</name>
    <dbReference type="NCBI Taxonomy" id="2712845"/>
    <lineage>
        <taxon>Bacteria</taxon>
        <taxon>Bacillati</taxon>
        <taxon>Cyanobacteriota</taxon>
        <taxon>Cyanophyceae</taxon>
        <taxon>Nostocales</taxon>
        <taxon>Hapalosiphonaceae</taxon>
        <taxon>Aetokthonos</taxon>
    </lineage>
</organism>